<keyword evidence="1" id="KW-0175">Coiled coil</keyword>
<gene>
    <name evidence="3" type="ORF">QTG54_001490</name>
</gene>
<feature type="compositionally biased region" description="Acidic residues" evidence="2">
    <location>
        <begin position="36"/>
        <end position="45"/>
    </location>
</feature>
<feature type="compositionally biased region" description="Polar residues" evidence="2">
    <location>
        <begin position="1"/>
        <end position="33"/>
    </location>
</feature>
<organism evidence="3 4">
    <name type="scientific">Skeletonema marinoi</name>
    <dbReference type="NCBI Taxonomy" id="267567"/>
    <lineage>
        <taxon>Eukaryota</taxon>
        <taxon>Sar</taxon>
        <taxon>Stramenopiles</taxon>
        <taxon>Ochrophyta</taxon>
        <taxon>Bacillariophyta</taxon>
        <taxon>Coscinodiscophyceae</taxon>
        <taxon>Thalassiosirophycidae</taxon>
        <taxon>Thalassiosirales</taxon>
        <taxon>Skeletonemataceae</taxon>
        <taxon>Skeletonema</taxon>
        <taxon>Skeletonema marinoi-dohrnii complex</taxon>
    </lineage>
</organism>
<dbReference type="AlphaFoldDB" id="A0AAD8YK07"/>
<name>A0AAD8YK07_9STRA</name>
<keyword evidence="4" id="KW-1185">Reference proteome</keyword>
<evidence type="ECO:0000313" key="4">
    <source>
        <dbReference type="Proteomes" id="UP001224775"/>
    </source>
</evidence>
<feature type="region of interest" description="Disordered" evidence="2">
    <location>
        <begin position="1"/>
        <end position="47"/>
    </location>
</feature>
<reference evidence="3" key="1">
    <citation type="submission" date="2023-06" db="EMBL/GenBank/DDBJ databases">
        <title>Survivors Of The Sea: Transcriptome response of Skeletonema marinoi to long-term dormancy.</title>
        <authorList>
            <person name="Pinder M.I.M."/>
            <person name="Kourtchenko O."/>
            <person name="Robertson E.K."/>
            <person name="Larsson T."/>
            <person name="Maumus F."/>
            <person name="Osuna-Cruz C.M."/>
            <person name="Vancaester E."/>
            <person name="Stenow R."/>
            <person name="Vandepoele K."/>
            <person name="Ploug H."/>
            <person name="Bruchert V."/>
            <person name="Godhe A."/>
            <person name="Topel M."/>
        </authorList>
    </citation>
    <scope>NUCLEOTIDE SEQUENCE</scope>
    <source>
        <strain evidence="3">R05AC</strain>
    </source>
</reference>
<dbReference type="EMBL" id="JATAAI010000002">
    <property type="protein sequence ID" value="KAK1747527.1"/>
    <property type="molecule type" value="Genomic_DNA"/>
</dbReference>
<evidence type="ECO:0000256" key="2">
    <source>
        <dbReference type="SAM" id="MobiDB-lite"/>
    </source>
</evidence>
<sequence>MNETNSSSTNGSRPLPTNNGYKNGTHNSYNSLHSIDEDDEEDNDDTSLSTVVHKMQEYEELVTAFHSELQINHDELLSKDDVLWFFAELKWRFADIHRGVVTVSKEPTISNVQDNSEEWKNCLIGLVDELEYSIQKSKEEISDNNDKVEANLVDDESVAAMKRSYEEQLAAQSKRIEQLETDAVERDVQFAETQKKMKQDHHLIEEEKKKLSLSKDGTAARIRYLEIWCNLYKSN</sequence>
<proteinExistence type="predicted"/>
<evidence type="ECO:0000256" key="1">
    <source>
        <dbReference type="SAM" id="Coils"/>
    </source>
</evidence>
<accession>A0AAD8YK07</accession>
<feature type="coiled-coil region" evidence="1">
    <location>
        <begin position="127"/>
        <end position="182"/>
    </location>
</feature>
<dbReference type="Proteomes" id="UP001224775">
    <property type="component" value="Unassembled WGS sequence"/>
</dbReference>
<comment type="caution">
    <text evidence="3">The sequence shown here is derived from an EMBL/GenBank/DDBJ whole genome shotgun (WGS) entry which is preliminary data.</text>
</comment>
<protein>
    <submittedName>
        <fullName evidence="3">Uncharacterized protein</fullName>
    </submittedName>
</protein>
<evidence type="ECO:0000313" key="3">
    <source>
        <dbReference type="EMBL" id="KAK1747527.1"/>
    </source>
</evidence>